<dbReference type="InterPro" id="IPR013783">
    <property type="entry name" value="Ig-like_fold"/>
</dbReference>
<proteinExistence type="predicted"/>
<dbReference type="InterPro" id="IPR036179">
    <property type="entry name" value="Ig-like_dom_sf"/>
</dbReference>
<accession>A0A4W5N7U2</accession>
<evidence type="ECO:0000313" key="3">
    <source>
        <dbReference type="Proteomes" id="UP000314982"/>
    </source>
</evidence>
<sequence>MVEKEGDMVTLSCSAHGHPAPQFTWTPSGKESVAVKGNKVVSMVMLEASAAVLKDGVTCEASNNHGAASQAFKVTIKQAVDPNAANDAGRGRHLSVFSLLFSPLLSGLCVVYSL</sequence>
<keyword evidence="3" id="KW-1185">Reference proteome</keyword>
<feature type="domain" description="Ig-like" evidence="1">
    <location>
        <begin position="1"/>
        <end position="75"/>
    </location>
</feature>
<dbReference type="InterPro" id="IPR007110">
    <property type="entry name" value="Ig-like_dom"/>
</dbReference>
<evidence type="ECO:0000313" key="2">
    <source>
        <dbReference type="Ensembl" id="ENSHHUP00000046802.1"/>
    </source>
</evidence>
<organism evidence="2 3">
    <name type="scientific">Hucho hucho</name>
    <name type="common">huchen</name>
    <dbReference type="NCBI Taxonomy" id="62062"/>
    <lineage>
        <taxon>Eukaryota</taxon>
        <taxon>Metazoa</taxon>
        <taxon>Chordata</taxon>
        <taxon>Craniata</taxon>
        <taxon>Vertebrata</taxon>
        <taxon>Euteleostomi</taxon>
        <taxon>Actinopterygii</taxon>
        <taxon>Neopterygii</taxon>
        <taxon>Teleostei</taxon>
        <taxon>Protacanthopterygii</taxon>
        <taxon>Salmoniformes</taxon>
        <taxon>Salmonidae</taxon>
        <taxon>Salmoninae</taxon>
        <taxon>Hucho</taxon>
    </lineage>
</organism>
<dbReference type="Ensembl" id="ENSHHUT00000048519.1">
    <property type="protein sequence ID" value="ENSHHUP00000046802.1"/>
    <property type="gene ID" value="ENSHHUG00000028474.1"/>
</dbReference>
<dbReference type="Gene3D" id="2.60.40.10">
    <property type="entry name" value="Immunoglobulins"/>
    <property type="match status" value="1"/>
</dbReference>
<dbReference type="GeneTree" id="ENSGT00940000161038"/>
<dbReference type="Proteomes" id="UP000314982">
    <property type="component" value="Unassembled WGS sequence"/>
</dbReference>
<protein>
    <recommendedName>
        <fullName evidence="1">Ig-like domain-containing protein</fullName>
    </recommendedName>
</protein>
<name>A0A4W5N7U2_9TELE</name>
<dbReference type="Pfam" id="PF13927">
    <property type="entry name" value="Ig_3"/>
    <property type="match status" value="1"/>
</dbReference>
<evidence type="ECO:0000259" key="1">
    <source>
        <dbReference type="PROSITE" id="PS50835"/>
    </source>
</evidence>
<dbReference type="AlphaFoldDB" id="A0A4W5N7U2"/>
<reference evidence="2" key="2">
    <citation type="submission" date="2025-08" db="UniProtKB">
        <authorList>
            <consortium name="Ensembl"/>
        </authorList>
    </citation>
    <scope>IDENTIFICATION</scope>
</reference>
<dbReference type="PROSITE" id="PS50835">
    <property type="entry name" value="IG_LIKE"/>
    <property type="match status" value="1"/>
</dbReference>
<dbReference type="STRING" id="62062.ENSHHUP00000046802"/>
<reference evidence="2" key="3">
    <citation type="submission" date="2025-09" db="UniProtKB">
        <authorList>
            <consortium name="Ensembl"/>
        </authorList>
    </citation>
    <scope>IDENTIFICATION</scope>
</reference>
<dbReference type="SUPFAM" id="SSF48726">
    <property type="entry name" value="Immunoglobulin"/>
    <property type="match status" value="1"/>
</dbReference>
<reference evidence="3" key="1">
    <citation type="submission" date="2018-06" db="EMBL/GenBank/DDBJ databases">
        <title>Genome assembly of Danube salmon.</title>
        <authorList>
            <person name="Macqueen D.J."/>
            <person name="Gundappa M.K."/>
        </authorList>
    </citation>
    <scope>NUCLEOTIDE SEQUENCE [LARGE SCALE GENOMIC DNA]</scope>
</reference>